<dbReference type="Pfam" id="PF22910">
    <property type="entry name" value="EDR4-like_1st"/>
    <property type="match status" value="1"/>
</dbReference>
<sequence>MANLSIFQKVRVVRCPRCDNYLPEPSGISVYQCGGCGAVLRAKGKVPLIEKKDSGSCEKLEYLSEQGGSSSGGASDSEWGSPSMEPTPSTSRIERDFRSRRTAFSNSPIRSNDKEDLDDYERKSEKGTKGVWPMQRLADKEVGLVEESHGRFSEQRIENWVRRYNPEKDMNIYDSDSSSTAPYGNPIGTARNRANFEHQRVERDAFRVYSGNSMDVADKKGIPNFRYPSDRPSSSNLDMFYGHHEPVRTYEHAVEGLDPNRAELLRRLDELKDQILKSCDLGDKPRVVTDRAPVDSYCGRPPYNVPMQFSTQSPPHIHGPHYSDRDIGTFPETGHHHRNGDDFLHPPRHVVKDIPLYEDRFQQQTTRKANYPPTHQYPPRLPREHYLERFMDYEQDPHAQDAFFHHPTCSCSQCSKRNRQGPPQAPNSPISNPRTPKEPIKSSMYHNEDHVTVGFKASTSQRVNRFPSQDIHPHSRQPSELESDIDGFRVGQPSTAVLQRNGKICDAVAGGAPFIVCFSCLELLKLPRKLYKLEMDWQKLQCGACSVVITVKVENRRLVVSVPAETKAKEVSPDDGSPKRVVNATNSCLESSDNSSNKLINTSHVKPSDDQDLNIGESKKQEVISSSLISSKEETPASNCGLKDLSNSTELPSKNTPSLANSNENSDNSSYNEHEPRKYREGSENEQNTVIHDVTGASELDVSFEDYSNTHVSLDSVEISKEEEEEVQNKTSNESETFFVGLSRNNLRDFSRSSEIVDNGRPNVSVNGQPLPPHVVKKAEKLAGPILPGDYWYDYQAGFWGVMGHPCLGIIPPFIDEFTYPMPRNCASGNTGIYINGRELHQKDLELLSSRGLPTTTDKFYRIDISGRVVDESSGKELYFLGRLAPTIEKVKHGFGMKVPRTLK</sequence>
<proteinExistence type="predicted"/>
<feature type="region of interest" description="Disordered" evidence="1">
    <location>
        <begin position="566"/>
        <end position="687"/>
    </location>
</feature>
<evidence type="ECO:0000313" key="5">
    <source>
        <dbReference type="RefSeq" id="XP_022136642.1"/>
    </source>
</evidence>
<dbReference type="InterPro" id="IPR021480">
    <property type="entry name" value="Zinc_ribbon_12"/>
</dbReference>
<evidence type="ECO:0000259" key="3">
    <source>
        <dbReference type="Pfam" id="PF22910"/>
    </source>
</evidence>
<dbReference type="InterPro" id="IPR040244">
    <property type="entry name" value="EDR4-like"/>
</dbReference>
<name>A0A6J1C611_MOMCH</name>
<dbReference type="RefSeq" id="XP_022136642.1">
    <property type="nucleotide sequence ID" value="XM_022280950.1"/>
</dbReference>
<feature type="region of interest" description="Disordered" evidence="1">
    <location>
        <begin position="63"/>
        <end position="132"/>
    </location>
</feature>
<feature type="domain" description="Enhanced disease resistance 4-like N-terminal" evidence="3">
    <location>
        <begin position="9"/>
        <end position="42"/>
    </location>
</feature>
<dbReference type="AlphaFoldDB" id="A0A6J1C611"/>
<evidence type="ECO:0000256" key="1">
    <source>
        <dbReference type="SAM" id="MobiDB-lite"/>
    </source>
</evidence>
<organism evidence="4 5">
    <name type="scientific">Momordica charantia</name>
    <name type="common">Bitter gourd</name>
    <name type="synonym">Balsam pear</name>
    <dbReference type="NCBI Taxonomy" id="3673"/>
    <lineage>
        <taxon>Eukaryota</taxon>
        <taxon>Viridiplantae</taxon>
        <taxon>Streptophyta</taxon>
        <taxon>Embryophyta</taxon>
        <taxon>Tracheophyta</taxon>
        <taxon>Spermatophyta</taxon>
        <taxon>Magnoliopsida</taxon>
        <taxon>eudicotyledons</taxon>
        <taxon>Gunneridae</taxon>
        <taxon>Pentapetalae</taxon>
        <taxon>rosids</taxon>
        <taxon>fabids</taxon>
        <taxon>Cucurbitales</taxon>
        <taxon>Cucurbitaceae</taxon>
        <taxon>Momordiceae</taxon>
        <taxon>Momordica</taxon>
    </lineage>
</organism>
<keyword evidence="4" id="KW-1185">Reference proteome</keyword>
<feature type="compositionally biased region" description="Low complexity" evidence="1">
    <location>
        <begin position="658"/>
        <end position="671"/>
    </location>
</feature>
<feature type="region of interest" description="Disordered" evidence="1">
    <location>
        <begin position="467"/>
        <end position="486"/>
    </location>
</feature>
<dbReference type="Pfam" id="PF11331">
    <property type="entry name" value="Zn_ribbon_12"/>
    <property type="match status" value="1"/>
</dbReference>
<dbReference type="GeneID" id="111008298"/>
<feature type="compositionally biased region" description="Basic and acidic residues" evidence="1">
    <location>
        <begin position="566"/>
        <end position="578"/>
    </location>
</feature>
<dbReference type="KEGG" id="mcha:111008298"/>
<dbReference type="OrthoDB" id="2020426at2759"/>
<protein>
    <submittedName>
        <fullName evidence="5">Protein ENHANCED DISEASE RESISTANCE 4-like</fullName>
    </submittedName>
</protein>
<feature type="compositionally biased region" description="Low complexity" evidence="1">
    <location>
        <begin position="64"/>
        <end position="81"/>
    </location>
</feature>
<dbReference type="GO" id="GO:1900150">
    <property type="term" value="P:regulation of defense response to fungus"/>
    <property type="evidence" value="ECO:0007669"/>
    <property type="project" value="InterPro"/>
</dbReference>
<evidence type="ECO:0000259" key="2">
    <source>
        <dbReference type="Pfam" id="PF11331"/>
    </source>
</evidence>
<feature type="compositionally biased region" description="Basic and acidic residues" evidence="1">
    <location>
        <begin position="672"/>
        <end position="683"/>
    </location>
</feature>
<feature type="compositionally biased region" description="Polar residues" evidence="1">
    <location>
        <begin position="645"/>
        <end position="657"/>
    </location>
</feature>
<dbReference type="PANTHER" id="PTHR31105">
    <property type="entry name" value="EXTRA-LARGE G-PROTEIN-LIKE"/>
    <property type="match status" value="1"/>
</dbReference>
<evidence type="ECO:0000313" key="4">
    <source>
        <dbReference type="Proteomes" id="UP000504603"/>
    </source>
</evidence>
<dbReference type="InterPro" id="IPR055126">
    <property type="entry name" value="EDR4-like_N"/>
</dbReference>
<accession>A0A6J1C611</accession>
<feature type="compositionally biased region" description="Polar residues" evidence="1">
    <location>
        <begin position="583"/>
        <end position="605"/>
    </location>
</feature>
<gene>
    <name evidence="5" type="primary">LOC111008298</name>
</gene>
<reference evidence="5" key="1">
    <citation type="submission" date="2025-08" db="UniProtKB">
        <authorList>
            <consortium name="RefSeq"/>
        </authorList>
    </citation>
    <scope>IDENTIFICATION</scope>
    <source>
        <strain evidence="5">OHB3-1</strain>
    </source>
</reference>
<dbReference type="PANTHER" id="PTHR31105:SF42">
    <property type="entry name" value="OS02G0258300 PROTEIN"/>
    <property type="match status" value="1"/>
</dbReference>
<feature type="region of interest" description="Disordered" evidence="1">
    <location>
        <begin position="410"/>
        <end position="442"/>
    </location>
</feature>
<dbReference type="Proteomes" id="UP000504603">
    <property type="component" value="Unplaced"/>
</dbReference>
<feature type="domain" description="Probable zinc-ribbon" evidence="2">
    <location>
        <begin position="509"/>
        <end position="553"/>
    </location>
</feature>